<sequence>MERYTNEQRILIVKLFYQNGESFAATVRKLRSIWGHNNAPKESTVKRLMDKFAETGSVSDVKTTTRHRPGRSTENVAAVRDDVAQTPSTSIRHRAQQIGVSKSTLQRILTKDLHLHAYKVQLTQELKPADHGQRREFVNWVLERQHENADFADKIIFSDEAHFHLDGFVNRQNCRIWGEENPRVIHEKQMHPQRVTVWCGFWAGGIIGPFFYENGAGQAQTVNGVRYREMITSFLLPRIEEMNVEGMWFQQDGATCHTARETIQLLHQSFPGRVISRFGDQNWPPRSCDLTPLDFFLWGFLKSMVYVNKPTTTQALKEEIRRCINEIPQHSCKTVIENFIKRSRACQQSHGGHLHDILFHT</sequence>
<comment type="caution">
    <text evidence="2">The sequence shown here is derived from an EMBL/GenBank/DDBJ whole genome shotgun (WGS) entry which is preliminary data.</text>
</comment>
<evidence type="ECO:0000313" key="3">
    <source>
        <dbReference type="Proteomes" id="UP001153954"/>
    </source>
</evidence>
<proteinExistence type="predicted"/>
<dbReference type="PANTHER" id="PTHR47326">
    <property type="entry name" value="TRANSPOSABLE ELEMENT TC3 TRANSPOSASE-LIKE PROTEIN"/>
    <property type="match status" value="1"/>
</dbReference>
<protein>
    <recommendedName>
        <fullName evidence="1">DUF4817 domain-containing protein</fullName>
    </recommendedName>
</protein>
<feature type="domain" description="DUF4817" evidence="1">
    <location>
        <begin position="5"/>
        <end position="58"/>
    </location>
</feature>
<evidence type="ECO:0000313" key="2">
    <source>
        <dbReference type="EMBL" id="CAH2087312.1"/>
    </source>
</evidence>
<dbReference type="EMBL" id="CAKOGL010000006">
    <property type="protein sequence ID" value="CAH2087312.1"/>
    <property type="molecule type" value="Genomic_DNA"/>
</dbReference>
<dbReference type="InterPro" id="IPR036397">
    <property type="entry name" value="RNaseH_sf"/>
</dbReference>
<reference evidence="2" key="1">
    <citation type="submission" date="2022-03" db="EMBL/GenBank/DDBJ databases">
        <authorList>
            <person name="Tunstrom K."/>
        </authorList>
    </citation>
    <scope>NUCLEOTIDE SEQUENCE</scope>
</reference>
<dbReference type="AlphaFoldDB" id="A0AAU9TM70"/>
<accession>A0AAU9TM70</accession>
<dbReference type="Pfam" id="PF16087">
    <property type="entry name" value="DUF4817"/>
    <property type="match status" value="1"/>
</dbReference>
<dbReference type="Gene3D" id="3.30.420.10">
    <property type="entry name" value="Ribonuclease H-like superfamily/Ribonuclease H"/>
    <property type="match status" value="1"/>
</dbReference>
<evidence type="ECO:0000259" key="1">
    <source>
        <dbReference type="Pfam" id="PF16087"/>
    </source>
</evidence>
<dbReference type="Proteomes" id="UP001153954">
    <property type="component" value="Unassembled WGS sequence"/>
</dbReference>
<dbReference type="GO" id="GO:0003676">
    <property type="term" value="F:nucleic acid binding"/>
    <property type="evidence" value="ECO:0007669"/>
    <property type="project" value="InterPro"/>
</dbReference>
<organism evidence="2 3">
    <name type="scientific">Euphydryas editha</name>
    <name type="common">Edith's checkerspot</name>
    <dbReference type="NCBI Taxonomy" id="104508"/>
    <lineage>
        <taxon>Eukaryota</taxon>
        <taxon>Metazoa</taxon>
        <taxon>Ecdysozoa</taxon>
        <taxon>Arthropoda</taxon>
        <taxon>Hexapoda</taxon>
        <taxon>Insecta</taxon>
        <taxon>Pterygota</taxon>
        <taxon>Neoptera</taxon>
        <taxon>Endopterygota</taxon>
        <taxon>Lepidoptera</taxon>
        <taxon>Glossata</taxon>
        <taxon>Ditrysia</taxon>
        <taxon>Papilionoidea</taxon>
        <taxon>Nymphalidae</taxon>
        <taxon>Nymphalinae</taxon>
        <taxon>Euphydryas</taxon>
    </lineage>
</organism>
<dbReference type="PANTHER" id="PTHR47326:SF1">
    <property type="entry name" value="HTH PSQ-TYPE DOMAIN-CONTAINING PROTEIN"/>
    <property type="match status" value="1"/>
</dbReference>
<gene>
    <name evidence="2" type="ORF">EEDITHA_LOCUS3589</name>
</gene>
<keyword evidence="3" id="KW-1185">Reference proteome</keyword>
<name>A0AAU9TM70_EUPED</name>
<dbReference type="InterPro" id="IPR032135">
    <property type="entry name" value="DUF4817"/>
</dbReference>